<name>A0A5B9D0H7_9HYPH</name>
<gene>
    <name evidence="2" type="ORF">D1092_01405</name>
</gene>
<dbReference type="GeneID" id="71060813"/>
<dbReference type="AlphaFoldDB" id="A0A5B9D0H7"/>
<evidence type="ECO:0000313" key="3">
    <source>
        <dbReference type="Proteomes" id="UP000321311"/>
    </source>
</evidence>
<keyword evidence="1" id="KW-0812">Transmembrane</keyword>
<keyword evidence="1" id="KW-0472">Membrane</keyword>
<dbReference type="KEGG" id="barn:D1092_01405"/>
<organism evidence="2 3">
    <name type="scientific">Bartonella krasnovii</name>
    <dbReference type="NCBI Taxonomy" id="2267275"/>
    <lineage>
        <taxon>Bacteria</taxon>
        <taxon>Pseudomonadati</taxon>
        <taxon>Pseudomonadota</taxon>
        <taxon>Alphaproteobacteria</taxon>
        <taxon>Hyphomicrobiales</taxon>
        <taxon>Bartonellaceae</taxon>
        <taxon>Bartonella</taxon>
    </lineage>
</organism>
<feature type="transmembrane region" description="Helical" evidence="1">
    <location>
        <begin position="86"/>
        <end position="110"/>
    </location>
</feature>
<evidence type="ECO:0000256" key="1">
    <source>
        <dbReference type="SAM" id="Phobius"/>
    </source>
</evidence>
<accession>A0A5B9D0H7</accession>
<proteinExistence type="predicted"/>
<dbReference type="RefSeq" id="WP_120121858.1">
    <property type="nucleotide sequence ID" value="NZ_CP031844.2"/>
</dbReference>
<reference evidence="3" key="1">
    <citation type="submission" date="2019-07" db="EMBL/GenBank/DDBJ databases">
        <title>Bartonella kosoyii sp. nov. and Bartonella krasnovii sp. nov., two novel members of the Bartonella elizabethae complex sensu lato, isolated from black rats and wild desert rodent-fleas.</title>
        <authorList>
            <person name="Gutierrez R."/>
            <person name="Shalit T."/>
            <person name="Markus B."/>
            <person name="Yuan C."/>
            <person name="Nachum-Biala Y."/>
            <person name="Elad D."/>
            <person name="Harrus S."/>
        </authorList>
    </citation>
    <scope>NUCLEOTIDE SEQUENCE [LARGE SCALE GENOMIC DNA]</scope>
    <source>
        <strain evidence="3">OE 1-1</strain>
    </source>
</reference>
<evidence type="ECO:0000313" key="2">
    <source>
        <dbReference type="EMBL" id="QEE11699.1"/>
    </source>
</evidence>
<protein>
    <submittedName>
        <fullName evidence="2">Uncharacterized protein</fullName>
    </submittedName>
</protein>
<dbReference type="Proteomes" id="UP000321311">
    <property type="component" value="Chromosome"/>
</dbReference>
<dbReference type="EMBL" id="CP031844">
    <property type="protein sequence ID" value="QEE11699.1"/>
    <property type="molecule type" value="Genomic_DNA"/>
</dbReference>
<keyword evidence="1" id="KW-1133">Transmembrane helix</keyword>
<sequence length="120" mass="13454">MIKLFKSHILIIFMMFTFSLSQVVTVNAKYSQKSTHRENSFVSAIEQKRKDVIHSVSLYTPNLNHDVGGETTIEGKFEKVFEPLTIGTFGIGMVIGYAASTAGMFLGWIIGKIISYFKSH</sequence>
<dbReference type="OrthoDB" id="7923606at2"/>